<evidence type="ECO:0000313" key="3">
    <source>
        <dbReference type="Proteomes" id="UP000503482"/>
    </source>
</evidence>
<reference evidence="2 3" key="1">
    <citation type="submission" date="2020-05" db="EMBL/GenBank/DDBJ databases">
        <title>Complete genome sequencing of Campylobacter and Arcobacter type strains.</title>
        <authorList>
            <person name="Miller W.G."/>
            <person name="Yee E."/>
        </authorList>
    </citation>
    <scope>NUCLEOTIDE SEQUENCE [LARGE SCALE GENOMIC DNA]</scope>
    <source>
        <strain evidence="2 3">LMG 26156</strain>
    </source>
</reference>
<protein>
    <submittedName>
        <fullName evidence="2">Uncharacterized protein</fullName>
    </submittedName>
</protein>
<evidence type="ECO:0000313" key="2">
    <source>
        <dbReference type="EMBL" id="QKF67999.1"/>
    </source>
</evidence>
<feature type="transmembrane region" description="Helical" evidence="1">
    <location>
        <begin position="6"/>
        <end position="27"/>
    </location>
</feature>
<gene>
    <name evidence="2" type="ORF">AVENP_2495</name>
</gene>
<keyword evidence="3" id="KW-1185">Reference proteome</keyword>
<dbReference type="InterPro" id="IPR012902">
    <property type="entry name" value="N_methyl_site"/>
</dbReference>
<organism evidence="2 3">
    <name type="scientific">Arcobacter venerupis</name>
    <dbReference type="NCBI Taxonomy" id="1054033"/>
    <lineage>
        <taxon>Bacteria</taxon>
        <taxon>Pseudomonadati</taxon>
        <taxon>Campylobacterota</taxon>
        <taxon>Epsilonproteobacteria</taxon>
        <taxon>Campylobacterales</taxon>
        <taxon>Arcobacteraceae</taxon>
        <taxon>Arcobacter</taxon>
    </lineage>
</organism>
<dbReference type="KEGG" id="avp:AVENP_2495"/>
<proteinExistence type="predicted"/>
<keyword evidence="1" id="KW-0472">Membrane</keyword>
<sequence length="133" mass="15678">MKKAFSLMEVIIAIVMLSVVMITLLKIKSENIFLISKNDENTKSNDYVLLSVDFEDEISNKNEDIFLDKKYQYINDDMRKELKDIKILIKDDKIESKSIESDLNYINTTIFSRTYSLENSNIKKKIYTFKIEL</sequence>
<dbReference type="RefSeq" id="WP_128360198.1">
    <property type="nucleotide sequence ID" value="NZ_CP053840.1"/>
</dbReference>
<dbReference type="Proteomes" id="UP000503482">
    <property type="component" value="Chromosome"/>
</dbReference>
<dbReference type="NCBIfam" id="TIGR02532">
    <property type="entry name" value="IV_pilin_GFxxxE"/>
    <property type="match status" value="1"/>
</dbReference>
<accession>A0AAE7BCQ6</accession>
<dbReference type="EMBL" id="CP053840">
    <property type="protein sequence ID" value="QKF67999.1"/>
    <property type="molecule type" value="Genomic_DNA"/>
</dbReference>
<evidence type="ECO:0000256" key="1">
    <source>
        <dbReference type="SAM" id="Phobius"/>
    </source>
</evidence>
<dbReference type="AlphaFoldDB" id="A0AAE7BCQ6"/>
<keyword evidence="1" id="KW-1133">Transmembrane helix</keyword>
<name>A0AAE7BCQ6_9BACT</name>
<keyword evidence="1" id="KW-0812">Transmembrane</keyword>